<comment type="function">
    <text evidence="5">Catalyzes the NADPH-dependent reduction of 7-cyano-7-deazaguanine (preQ0) to 7-aminomethyl-7-deazaguanine (preQ1).</text>
</comment>
<feature type="binding site" evidence="5">
    <location>
        <begin position="82"/>
        <end position="83"/>
    </location>
    <ligand>
        <name>NADPH</name>
        <dbReference type="ChEBI" id="CHEBI:57783"/>
    </ligand>
</feature>
<feature type="binding site" evidence="5">
    <location>
        <begin position="80"/>
        <end position="82"/>
    </location>
    <ligand>
        <name>substrate</name>
    </ligand>
</feature>
<comment type="pathway">
    <text evidence="5">tRNA modification; tRNA-queuosine biosynthesis.</text>
</comment>
<dbReference type="UniPathway" id="UPA00392"/>
<keyword evidence="1 5" id="KW-0963">Cytoplasm</keyword>
<reference evidence="7 8" key="1">
    <citation type="submission" date="2017-05" db="EMBL/GenBank/DDBJ databases">
        <title>Complete and WGS of Bordetella genogroups.</title>
        <authorList>
            <person name="Spilker T."/>
            <person name="LiPuma J."/>
        </authorList>
    </citation>
    <scope>NUCLEOTIDE SEQUENCE [LARGE SCALE GENOMIC DNA]</scope>
    <source>
        <strain evidence="7 8">AU17164</strain>
    </source>
</reference>
<dbReference type="AlphaFoldDB" id="A0A1W6Z5V1"/>
<protein>
    <recommendedName>
        <fullName evidence="5">NADPH-dependent 7-cyano-7-deazaguanine reductase</fullName>
        <ecNumber evidence="5">1.7.1.13</ecNumber>
    </recommendedName>
    <alternativeName>
        <fullName evidence="5">7-cyano-7-carbaguanine reductase</fullName>
    </alternativeName>
    <alternativeName>
        <fullName evidence="5">NADPH-dependent nitrile oxidoreductase</fullName>
    </alternativeName>
    <alternativeName>
        <fullName evidence="5">PreQ(0) reductase</fullName>
    </alternativeName>
</protein>
<sequence>MSLADAPLGHDVPYPDQYDASLLFPIERAANRAALGVSAPLPFVGDDIWNAYELSWLDARGKPQVAIGRFTVPADTPRIVESKSFKLYLNSLNQTRLPDAAAYAERVERDVSAAAGGPVRLTLIPPDRFGQARISELEGELLDGQDIEIRHYTPAPELLRCETGAPIVEETLRSDLLKSNCPVTNQPDWGSVQIRYRGPKLDRAALLAYIVSFRQHAEFHEHCVERIFMDVMAACQPQALSVYARYTRRGGLDINPWRATPGMPAPDLTMRTARQ</sequence>
<dbReference type="Pfam" id="PF14489">
    <property type="entry name" value="QueF"/>
    <property type="match status" value="1"/>
</dbReference>
<dbReference type="NCBIfam" id="TIGR03138">
    <property type="entry name" value="QueF"/>
    <property type="match status" value="1"/>
</dbReference>
<evidence type="ECO:0000256" key="5">
    <source>
        <dbReference type="HAMAP-Rule" id="MF_00817"/>
    </source>
</evidence>
<keyword evidence="3 5" id="KW-0521">NADP</keyword>
<keyword evidence="4 5" id="KW-0560">Oxidoreductase</keyword>
<comment type="catalytic activity">
    <reaction evidence="5">
        <text>7-aminomethyl-7-carbaguanine + 2 NADP(+) = 7-cyano-7-carbaguanine + 2 NADPH + 3 H(+)</text>
        <dbReference type="Rhea" id="RHEA:13409"/>
        <dbReference type="ChEBI" id="CHEBI:15378"/>
        <dbReference type="ChEBI" id="CHEBI:45075"/>
        <dbReference type="ChEBI" id="CHEBI:57783"/>
        <dbReference type="ChEBI" id="CHEBI:58349"/>
        <dbReference type="ChEBI" id="CHEBI:58703"/>
        <dbReference type="EC" id="1.7.1.13"/>
    </reaction>
</comment>
<dbReference type="Proteomes" id="UP000194139">
    <property type="component" value="Chromosome"/>
</dbReference>
<evidence type="ECO:0000256" key="1">
    <source>
        <dbReference type="ARBA" id="ARBA00022490"/>
    </source>
</evidence>
<dbReference type="GO" id="GO:0008616">
    <property type="term" value="P:tRNA queuosine(34) biosynthetic process"/>
    <property type="evidence" value="ECO:0007669"/>
    <property type="project" value="UniProtKB-UniRule"/>
</dbReference>
<keyword evidence="8" id="KW-1185">Reference proteome</keyword>
<feature type="binding site" evidence="5">
    <location>
        <begin position="220"/>
        <end position="221"/>
    </location>
    <ligand>
        <name>substrate</name>
    </ligand>
</feature>
<dbReference type="GO" id="GO:0033739">
    <property type="term" value="F:preQ1 synthase activity"/>
    <property type="evidence" value="ECO:0007669"/>
    <property type="project" value="UniProtKB-UniRule"/>
</dbReference>
<dbReference type="GO" id="GO:0005737">
    <property type="term" value="C:cytoplasm"/>
    <property type="evidence" value="ECO:0007669"/>
    <property type="project" value="UniProtKB-SubCell"/>
</dbReference>
<dbReference type="InterPro" id="IPR029139">
    <property type="entry name" value="QueF_N"/>
</dbReference>
<evidence type="ECO:0000259" key="6">
    <source>
        <dbReference type="Pfam" id="PF14819"/>
    </source>
</evidence>
<dbReference type="Pfam" id="PF14819">
    <property type="entry name" value="QueF_N"/>
    <property type="match status" value="1"/>
</dbReference>
<proteinExistence type="inferred from homology"/>
<feature type="binding site" evidence="5">
    <location>
        <begin position="249"/>
        <end position="250"/>
    </location>
    <ligand>
        <name>NADPH</name>
        <dbReference type="ChEBI" id="CHEBI:57783"/>
    </ligand>
</feature>
<dbReference type="InterPro" id="IPR050084">
    <property type="entry name" value="NADPH_dep_7-cyano-7-deazaG_red"/>
</dbReference>
<name>A0A1W6Z5V1_9BORD</name>
<gene>
    <name evidence="5" type="primary">queF</name>
    <name evidence="7" type="ORF">CAL13_14320</name>
</gene>
<accession>A0A1W6Z5V1</accession>
<evidence type="ECO:0000256" key="4">
    <source>
        <dbReference type="ARBA" id="ARBA00023002"/>
    </source>
</evidence>
<evidence type="ECO:0000256" key="2">
    <source>
        <dbReference type="ARBA" id="ARBA00022785"/>
    </source>
</evidence>
<dbReference type="PANTHER" id="PTHR34354:SF1">
    <property type="entry name" value="NADPH-DEPENDENT 7-CYANO-7-DEAZAGUANINE REDUCTASE"/>
    <property type="match status" value="1"/>
</dbReference>
<dbReference type="InterPro" id="IPR043133">
    <property type="entry name" value="GTP-CH-I_C/QueF"/>
</dbReference>
<evidence type="ECO:0000256" key="3">
    <source>
        <dbReference type="ARBA" id="ARBA00022857"/>
    </source>
</evidence>
<dbReference type="EC" id="1.7.1.13" evidence="5"/>
<dbReference type="HAMAP" id="MF_00817">
    <property type="entry name" value="QueF_type2"/>
    <property type="match status" value="1"/>
</dbReference>
<feature type="active site" description="Thioimide intermediate" evidence="5">
    <location>
        <position position="181"/>
    </location>
</feature>
<dbReference type="RefSeq" id="WP_086073662.1">
    <property type="nucleotide sequence ID" value="NZ_CP021109.1"/>
</dbReference>
<dbReference type="PIRSF" id="PIRSF004750">
    <property type="entry name" value="Nitrile_oxidored_YqcD_prd"/>
    <property type="match status" value="1"/>
</dbReference>
<comment type="subunit">
    <text evidence="5">Homodimer.</text>
</comment>
<evidence type="ECO:0000313" key="7">
    <source>
        <dbReference type="EMBL" id="ARP88740.1"/>
    </source>
</evidence>
<dbReference type="InterPro" id="IPR029500">
    <property type="entry name" value="QueF"/>
</dbReference>
<dbReference type="InterPro" id="IPR016428">
    <property type="entry name" value="QueF_type2"/>
</dbReference>
<evidence type="ECO:0000313" key="8">
    <source>
        <dbReference type="Proteomes" id="UP000194139"/>
    </source>
</evidence>
<dbReference type="Gene3D" id="3.30.1130.10">
    <property type="match status" value="2"/>
</dbReference>
<comment type="subcellular location">
    <subcellularLocation>
        <location evidence="5">Cytoplasm</location>
    </subcellularLocation>
</comment>
<feature type="domain" description="NADPH-dependent 7-cyano-7-deazaguanine reductase N-terminal" evidence="6">
    <location>
        <begin position="14"/>
        <end position="122"/>
    </location>
</feature>
<feature type="active site" description="Proton donor" evidence="5">
    <location>
        <position position="188"/>
    </location>
</feature>
<organism evidence="7 8">
    <name type="scientific">Bordetella genomosp. 9</name>
    <dbReference type="NCBI Taxonomy" id="1416803"/>
    <lineage>
        <taxon>Bacteria</taxon>
        <taxon>Pseudomonadati</taxon>
        <taxon>Pseudomonadota</taxon>
        <taxon>Betaproteobacteria</taxon>
        <taxon>Burkholderiales</taxon>
        <taxon>Alcaligenaceae</taxon>
        <taxon>Bordetella</taxon>
    </lineage>
</organism>
<keyword evidence="2 5" id="KW-0671">Queuosine biosynthesis</keyword>
<dbReference type="PANTHER" id="PTHR34354">
    <property type="entry name" value="NADPH-DEPENDENT 7-CYANO-7-DEAZAGUANINE REDUCTASE"/>
    <property type="match status" value="1"/>
</dbReference>
<comment type="similarity">
    <text evidence="5">Belongs to the GTP cyclohydrolase I family. QueF type 2 subfamily.</text>
</comment>
<dbReference type="SUPFAM" id="SSF55620">
    <property type="entry name" value="Tetrahydrobiopterin biosynthesis enzymes-like"/>
    <property type="match status" value="1"/>
</dbReference>
<dbReference type="EMBL" id="CP021109">
    <property type="protein sequence ID" value="ARP88740.1"/>
    <property type="molecule type" value="Genomic_DNA"/>
</dbReference>